<feature type="transmembrane region" description="Helical" evidence="6">
    <location>
        <begin position="29"/>
        <end position="51"/>
    </location>
</feature>
<name>A0A179S4A2_9HYPH</name>
<protein>
    <submittedName>
        <fullName evidence="8">Sugar translocase</fullName>
    </submittedName>
</protein>
<comment type="similarity">
    <text evidence="2">Belongs to the GtrA family.</text>
</comment>
<evidence type="ECO:0000256" key="6">
    <source>
        <dbReference type="SAM" id="Phobius"/>
    </source>
</evidence>
<feature type="transmembrane region" description="Helical" evidence="6">
    <location>
        <begin position="72"/>
        <end position="95"/>
    </location>
</feature>
<sequence>MSPEAVRFLVAGGSAAAINWLSRIALSWVLPYGAAMLVAYGIGMAAGFWLYRTFVFRGAGPGPLPRQVAVFLAVNAVGAGVVLGVSTGLLAALAALVPALPRPAAEALGHGAGIAAGAVSNYFGHRILTFGMRRTPAEA</sequence>
<keyword evidence="3 6" id="KW-0812">Transmembrane</keyword>
<dbReference type="InterPro" id="IPR007267">
    <property type="entry name" value="GtrA_DPMS_TM"/>
</dbReference>
<dbReference type="GO" id="GO:0000271">
    <property type="term" value="P:polysaccharide biosynthetic process"/>
    <property type="evidence" value="ECO:0007669"/>
    <property type="project" value="InterPro"/>
</dbReference>
<dbReference type="OrthoDB" id="7060875at2"/>
<evidence type="ECO:0000256" key="1">
    <source>
        <dbReference type="ARBA" id="ARBA00004141"/>
    </source>
</evidence>
<dbReference type="PANTHER" id="PTHR38459">
    <property type="entry name" value="PROPHAGE BACTOPRENOL-LINKED GLUCOSE TRANSLOCASE HOMOLOG"/>
    <property type="match status" value="1"/>
</dbReference>
<feature type="domain" description="GtrA/DPMS transmembrane" evidence="7">
    <location>
        <begin position="7"/>
        <end position="130"/>
    </location>
</feature>
<keyword evidence="5 6" id="KW-0472">Membrane</keyword>
<evidence type="ECO:0000313" key="9">
    <source>
        <dbReference type="Proteomes" id="UP000078316"/>
    </source>
</evidence>
<comment type="subcellular location">
    <subcellularLocation>
        <location evidence="1">Membrane</location>
        <topology evidence="1">Multi-pass membrane protein</topology>
    </subcellularLocation>
</comment>
<accession>A0A179S4A2</accession>
<comment type="caution">
    <text evidence="8">The sequence shown here is derived from an EMBL/GenBank/DDBJ whole genome shotgun (WGS) entry which is preliminary data.</text>
</comment>
<evidence type="ECO:0000259" key="7">
    <source>
        <dbReference type="Pfam" id="PF04138"/>
    </source>
</evidence>
<evidence type="ECO:0000256" key="2">
    <source>
        <dbReference type="ARBA" id="ARBA00009399"/>
    </source>
</evidence>
<evidence type="ECO:0000256" key="4">
    <source>
        <dbReference type="ARBA" id="ARBA00022989"/>
    </source>
</evidence>
<evidence type="ECO:0000256" key="5">
    <source>
        <dbReference type="ARBA" id="ARBA00023136"/>
    </source>
</evidence>
<evidence type="ECO:0000313" key="8">
    <source>
        <dbReference type="EMBL" id="OAS19582.1"/>
    </source>
</evidence>
<proteinExistence type="inferred from homology"/>
<dbReference type="EMBL" id="LWHQ01000049">
    <property type="protein sequence ID" value="OAS19582.1"/>
    <property type="molecule type" value="Genomic_DNA"/>
</dbReference>
<keyword evidence="4 6" id="KW-1133">Transmembrane helix</keyword>
<dbReference type="RefSeq" id="WP_048435708.1">
    <property type="nucleotide sequence ID" value="NZ_LWHQ01000049.1"/>
</dbReference>
<dbReference type="AlphaFoldDB" id="A0A179S4A2"/>
<feature type="transmembrane region" description="Helical" evidence="6">
    <location>
        <begin position="107"/>
        <end position="124"/>
    </location>
</feature>
<dbReference type="PANTHER" id="PTHR38459:SF1">
    <property type="entry name" value="PROPHAGE BACTOPRENOL-LINKED GLUCOSE TRANSLOCASE HOMOLOG"/>
    <property type="match status" value="1"/>
</dbReference>
<dbReference type="Pfam" id="PF04138">
    <property type="entry name" value="GtrA_DPMS_TM"/>
    <property type="match status" value="1"/>
</dbReference>
<dbReference type="InterPro" id="IPR051401">
    <property type="entry name" value="GtrA_CellWall_Glycosyl"/>
</dbReference>
<organism evidence="8 9">
    <name type="scientific">Methylobacterium platani</name>
    <dbReference type="NCBI Taxonomy" id="427683"/>
    <lineage>
        <taxon>Bacteria</taxon>
        <taxon>Pseudomonadati</taxon>
        <taxon>Pseudomonadota</taxon>
        <taxon>Alphaproteobacteria</taxon>
        <taxon>Hyphomicrobiales</taxon>
        <taxon>Methylobacteriaceae</taxon>
        <taxon>Methylobacterium</taxon>
    </lineage>
</organism>
<evidence type="ECO:0000256" key="3">
    <source>
        <dbReference type="ARBA" id="ARBA00022692"/>
    </source>
</evidence>
<dbReference type="GO" id="GO:0005886">
    <property type="term" value="C:plasma membrane"/>
    <property type="evidence" value="ECO:0007669"/>
    <property type="project" value="TreeGrafter"/>
</dbReference>
<dbReference type="STRING" id="427683.A5481_24530"/>
<gene>
    <name evidence="8" type="ORF">A5481_24530</name>
</gene>
<reference evidence="8 9" key="1">
    <citation type="submission" date="2016-04" db="EMBL/GenBank/DDBJ databases">
        <authorList>
            <person name="Evans L.H."/>
            <person name="Alamgir A."/>
            <person name="Owens N."/>
            <person name="Weber N.D."/>
            <person name="Virtaneva K."/>
            <person name="Barbian K."/>
            <person name="Babar A."/>
            <person name="Rosenke K."/>
        </authorList>
    </citation>
    <scope>NUCLEOTIDE SEQUENCE [LARGE SCALE GENOMIC DNA]</scope>
    <source>
        <strain evidence="8 9">PMB02</strain>
    </source>
</reference>
<dbReference type="Proteomes" id="UP000078316">
    <property type="component" value="Unassembled WGS sequence"/>
</dbReference>